<dbReference type="SMART" id="SM00274">
    <property type="entry name" value="FOLN"/>
    <property type="match status" value="8"/>
</dbReference>
<reference evidence="9 11" key="2">
    <citation type="journal article" date="2013" name="Nature">
        <title>Insights into bilaterian evolution from three spiralian genomes.</title>
        <authorList>
            <person name="Simakov O."/>
            <person name="Marletaz F."/>
            <person name="Cho S.J."/>
            <person name="Edsinger-Gonzales E."/>
            <person name="Havlak P."/>
            <person name="Hellsten U."/>
            <person name="Kuo D.H."/>
            <person name="Larsson T."/>
            <person name="Lv J."/>
            <person name="Arendt D."/>
            <person name="Savage R."/>
            <person name="Osoegawa K."/>
            <person name="de Jong P."/>
            <person name="Grimwood J."/>
            <person name="Chapman J.A."/>
            <person name="Shapiro H."/>
            <person name="Aerts A."/>
            <person name="Otillar R.P."/>
            <person name="Terry A.Y."/>
            <person name="Boore J.L."/>
            <person name="Grigoriev I.V."/>
            <person name="Lindberg D.R."/>
            <person name="Seaver E.C."/>
            <person name="Weisblat D.A."/>
            <person name="Putnam N.H."/>
            <person name="Rokhsar D.S."/>
        </authorList>
    </citation>
    <scope>NUCLEOTIDE SEQUENCE</scope>
    <source>
        <strain evidence="9 11">I ESC-2004</strain>
    </source>
</reference>
<dbReference type="InterPro" id="IPR050653">
    <property type="entry name" value="Prot_Inhib_GrowthFact_Antg"/>
</dbReference>
<dbReference type="Proteomes" id="UP000014760">
    <property type="component" value="Unassembled WGS sequence"/>
</dbReference>
<feature type="domain" description="Kazal-like" evidence="8">
    <location>
        <begin position="24"/>
        <end position="71"/>
    </location>
</feature>
<comment type="caution">
    <text evidence="4">Lacks conserved residue(s) required for the propagation of feature annotation.</text>
</comment>
<evidence type="ECO:0000256" key="1">
    <source>
        <dbReference type="ARBA" id="ARBA00022690"/>
    </source>
</evidence>
<feature type="domain" description="Laminin EGF-like" evidence="7">
    <location>
        <begin position="711"/>
        <end position="757"/>
    </location>
</feature>
<dbReference type="FunFam" id="2.10.25.10:FF:000074">
    <property type="entry name" value="Laminin subunit alpha"/>
    <property type="match status" value="1"/>
</dbReference>
<dbReference type="Gene3D" id="3.30.60.30">
    <property type="match status" value="9"/>
</dbReference>
<organism evidence="9">
    <name type="scientific">Capitella teleta</name>
    <name type="common">Polychaete worm</name>
    <dbReference type="NCBI Taxonomy" id="283909"/>
    <lineage>
        <taxon>Eukaryota</taxon>
        <taxon>Metazoa</taxon>
        <taxon>Spiralia</taxon>
        <taxon>Lophotrochozoa</taxon>
        <taxon>Annelida</taxon>
        <taxon>Polychaeta</taxon>
        <taxon>Sedentaria</taxon>
        <taxon>Scolecida</taxon>
        <taxon>Capitellidae</taxon>
        <taxon>Capitella</taxon>
    </lineage>
</organism>
<dbReference type="STRING" id="283909.R7V4Y2"/>
<dbReference type="GO" id="GO:0004867">
    <property type="term" value="F:serine-type endopeptidase inhibitor activity"/>
    <property type="evidence" value="ECO:0007669"/>
    <property type="project" value="UniProtKB-KW"/>
</dbReference>
<evidence type="ECO:0000259" key="7">
    <source>
        <dbReference type="PROSITE" id="PS50027"/>
    </source>
</evidence>
<feature type="domain" description="Kazal-like" evidence="8">
    <location>
        <begin position="779"/>
        <end position="836"/>
    </location>
</feature>
<feature type="domain" description="Kazal-like" evidence="8">
    <location>
        <begin position="126"/>
        <end position="185"/>
    </location>
</feature>
<dbReference type="EnsemblMetazoa" id="CapteT71935">
    <property type="protein sequence ID" value="CapteP71935"/>
    <property type="gene ID" value="CapteG71935"/>
</dbReference>
<dbReference type="Pfam" id="PF00053">
    <property type="entry name" value="EGF_laminin"/>
    <property type="match status" value="2"/>
</dbReference>
<feature type="disulfide bond" evidence="5">
    <location>
        <begin position="732"/>
        <end position="741"/>
    </location>
</feature>
<evidence type="ECO:0000313" key="10">
    <source>
        <dbReference type="EnsemblMetazoa" id="CapteP71935"/>
    </source>
</evidence>
<dbReference type="FunFam" id="2.10.25.10:FF:000134">
    <property type="entry name" value="Transmembrane agrin"/>
    <property type="match status" value="1"/>
</dbReference>
<dbReference type="InterPro" id="IPR000742">
    <property type="entry name" value="EGF"/>
</dbReference>
<evidence type="ECO:0000313" key="11">
    <source>
        <dbReference type="Proteomes" id="UP000014760"/>
    </source>
</evidence>
<dbReference type="OrthoDB" id="88467at2759"/>
<feature type="disulfide bond" evidence="5">
    <location>
        <begin position="679"/>
        <end position="688"/>
    </location>
</feature>
<dbReference type="PROSITE" id="PS50026">
    <property type="entry name" value="EGF_3"/>
    <property type="match status" value="1"/>
</dbReference>
<evidence type="ECO:0000256" key="2">
    <source>
        <dbReference type="ARBA" id="ARBA00022900"/>
    </source>
</evidence>
<dbReference type="SMART" id="SM00180">
    <property type="entry name" value="EGF_Lam"/>
    <property type="match status" value="2"/>
</dbReference>
<feature type="non-terminal residue" evidence="9">
    <location>
        <position position="836"/>
    </location>
</feature>
<dbReference type="GO" id="GO:0030154">
    <property type="term" value="P:cell differentiation"/>
    <property type="evidence" value="ECO:0007669"/>
    <property type="project" value="TreeGrafter"/>
</dbReference>
<keyword evidence="4" id="KW-0245">EGF-like domain</keyword>
<name>R7V4Y2_CAPTE</name>
<feature type="disulfide bond" evidence="5">
    <location>
        <begin position="713"/>
        <end position="730"/>
    </location>
</feature>
<dbReference type="PROSITE" id="PS01248">
    <property type="entry name" value="EGF_LAM_1"/>
    <property type="match status" value="1"/>
</dbReference>
<feature type="domain" description="Kazal-like" evidence="8">
    <location>
        <begin position="491"/>
        <end position="538"/>
    </location>
</feature>
<feature type="domain" description="Kazal-like" evidence="8">
    <location>
        <begin position="284"/>
        <end position="331"/>
    </location>
</feature>
<dbReference type="PRINTS" id="PR00011">
    <property type="entry name" value="EGFLAMININ"/>
</dbReference>
<feature type="domain" description="Kazal-like" evidence="8">
    <location>
        <begin position="575"/>
        <end position="622"/>
    </location>
</feature>
<keyword evidence="3 4" id="KW-1015">Disulfide bond</keyword>
<dbReference type="EMBL" id="AMQN01000930">
    <property type="status" value="NOT_ANNOTATED_CDS"/>
    <property type="molecule type" value="Genomic_DNA"/>
</dbReference>
<dbReference type="Gene3D" id="2.10.25.10">
    <property type="entry name" value="Laminin"/>
    <property type="match status" value="2"/>
</dbReference>
<dbReference type="SUPFAM" id="SSF100895">
    <property type="entry name" value="Kazal-type serine protease inhibitors"/>
    <property type="match status" value="9"/>
</dbReference>
<evidence type="ECO:0008006" key="12">
    <source>
        <dbReference type="Google" id="ProtNLM"/>
    </source>
</evidence>
<keyword evidence="5" id="KW-0424">Laminin EGF-like domain</keyword>
<sequence>CERKYCAFGAQCVVDATSGQARCECPETCSQVFAPVCGTDGVTYSNDCELRRASCSQKKRVKAKSQGPCAWLLARRGVCTMTGRHAPFSSRDQLAVNILEAKEYHVQDPCESKQCSYGAQCVASLDGLTARCQCPERCDSYGDSVGSRPVCGSDGKDYQNRCSLNRAACNQMRDITVVYEGKCDPCKGYQCDDAQVCQLDDQRQPICRCNSLCNEAFAPVCGSDGKTYSNECIMRVEACKARKDIYKLFRGECTAGECNNPCRDLTCGPGQECHVNRQGQAACICPPSCEPVMRQVCGTDGVSYNNECELMRQSCEYGNRVAVKYVGVCSKCSLILCFDGPCVDYTCSYGATCVVRNGQPSCQCPSCSGEFKPVCGSDGISYNNECKLKAENCEKRASIVAKYQGLCSKRTIAGVASDGRGGAHCVCPGGCVQVVNKVCGTDGVTYTNECIMRVASCTLERYIAIASQGPCDQCEGVRCRTGASCVNGQCICVQRCPDDNEPVCGSDSITYINSCELQRQACMQSTDIEIQHSGECEDEEGDMEISGSGGDICDESNCLFGGRCEYDAEGPVGCVCNFNCDAIRSPLCGSDGKTYGNECQMKEESCRLQKSISAQPMDNCEAPEDQVQRSCAESKYGCCPDGFHSAPGPGHTGCPHMCQCNKLGSFSSVCDPLTLQCTCKPGVGGLNCARCEPGFWGLPLIHDGNSGCIPCGCNRYGSVRDDCEQMTGRCVCKPGITGQKCNLCPDGREISASNCNDSGHTPLSCADLQCYFGATCTMEDGAPQCTCPSTCELSEKRSQPVCGTDRMTHGDACQLRIFACRLMRDIRVAHEGPCAG</sequence>
<proteinExistence type="predicted"/>
<dbReference type="PANTHER" id="PTHR10913">
    <property type="entry name" value="FOLLISTATIN-RELATED"/>
    <property type="match status" value="1"/>
</dbReference>
<dbReference type="SMART" id="SM00280">
    <property type="entry name" value="KAZAL"/>
    <property type="match status" value="9"/>
</dbReference>
<dbReference type="InterPro" id="IPR002049">
    <property type="entry name" value="LE_dom"/>
</dbReference>
<reference evidence="10" key="3">
    <citation type="submission" date="2015-06" db="UniProtKB">
        <authorList>
            <consortium name="EnsemblMetazoa"/>
        </authorList>
    </citation>
    <scope>IDENTIFICATION</scope>
</reference>
<feature type="domain" description="Laminin EGF-like" evidence="7">
    <location>
        <begin position="658"/>
        <end position="710"/>
    </location>
</feature>
<dbReference type="InterPro" id="IPR003645">
    <property type="entry name" value="Fol_N"/>
</dbReference>
<evidence type="ECO:0000256" key="4">
    <source>
        <dbReference type="PROSITE-ProRule" id="PRU00076"/>
    </source>
</evidence>
<keyword evidence="1" id="KW-0646">Protease inhibitor</keyword>
<feature type="domain" description="Kazal-like" evidence="8">
    <location>
        <begin position="356"/>
        <end position="409"/>
    </location>
</feature>
<dbReference type="PROSITE" id="PS50027">
    <property type="entry name" value="EGF_LAM_2"/>
    <property type="match status" value="2"/>
</dbReference>
<protein>
    <recommendedName>
        <fullName evidence="12">Agrin</fullName>
    </recommendedName>
</protein>
<gene>
    <name evidence="9" type="ORF">CAPTEDRAFT_71935</name>
</gene>
<feature type="domain" description="EGF-like" evidence="6">
    <location>
        <begin position="106"/>
        <end position="139"/>
    </location>
</feature>
<dbReference type="InterPro" id="IPR002350">
    <property type="entry name" value="Kazal_dom"/>
</dbReference>
<dbReference type="FunFam" id="3.30.60.30:FF:000024">
    <property type="entry name" value="Transmembrane agrin"/>
    <property type="match status" value="4"/>
</dbReference>
<dbReference type="AlphaFoldDB" id="R7V4Y2"/>
<accession>R7V4Y2</accession>
<evidence type="ECO:0000259" key="8">
    <source>
        <dbReference type="PROSITE" id="PS51465"/>
    </source>
</evidence>
<evidence type="ECO:0000259" key="6">
    <source>
        <dbReference type="PROSITE" id="PS50026"/>
    </source>
</evidence>
<dbReference type="CDD" id="cd00055">
    <property type="entry name" value="EGF_Lam"/>
    <property type="match status" value="2"/>
</dbReference>
<keyword evidence="11" id="KW-1185">Reference proteome</keyword>
<feature type="non-terminal residue" evidence="9">
    <location>
        <position position="1"/>
    </location>
</feature>
<evidence type="ECO:0000313" key="9">
    <source>
        <dbReference type="EMBL" id="ELU10835.1"/>
    </source>
</evidence>
<dbReference type="FunFam" id="3.30.60.30:FF:000040">
    <property type="entry name" value="Agrin, putative"/>
    <property type="match status" value="1"/>
</dbReference>
<evidence type="ECO:0000256" key="5">
    <source>
        <dbReference type="PROSITE-ProRule" id="PRU00460"/>
    </source>
</evidence>
<dbReference type="InterPro" id="IPR036058">
    <property type="entry name" value="Kazal_dom_sf"/>
</dbReference>
<dbReference type="EMBL" id="KB297234">
    <property type="protein sequence ID" value="ELU10835.1"/>
    <property type="molecule type" value="Genomic_DNA"/>
</dbReference>
<feature type="domain" description="Kazal-like" evidence="8">
    <location>
        <begin position="426"/>
        <end position="473"/>
    </location>
</feature>
<feature type="disulfide bond" evidence="5">
    <location>
        <begin position="660"/>
        <end position="677"/>
    </location>
</feature>
<feature type="domain" description="Kazal-like" evidence="8">
    <location>
        <begin position="201"/>
        <end position="255"/>
    </location>
</feature>
<reference evidence="11" key="1">
    <citation type="submission" date="2012-12" db="EMBL/GenBank/DDBJ databases">
        <authorList>
            <person name="Hellsten U."/>
            <person name="Grimwood J."/>
            <person name="Chapman J.A."/>
            <person name="Shapiro H."/>
            <person name="Aerts A."/>
            <person name="Otillar R.P."/>
            <person name="Terry A.Y."/>
            <person name="Boore J.L."/>
            <person name="Simakov O."/>
            <person name="Marletaz F."/>
            <person name="Cho S.-J."/>
            <person name="Edsinger-Gonzales E."/>
            <person name="Havlak P."/>
            <person name="Kuo D.-H."/>
            <person name="Larsson T."/>
            <person name="Lv J."/>
            <person name="Arendt D."/>
            <person name="Savage R."/>
            <person name="Osoegawa K."/>
            <person name="de Jong P."/>
            <person name="Lindberg D.R."/>
            <person name="Seaver E.C."/>
            <person name="Weisblat D.A."/>
            <person name="Putnam N.H."/>
            <person name="Grigoriev I.V."/>
            <person name="Rokhsar D.S."/>
        </authorList>
    </citation>
    <scope>NUCLEOTIDE SEQUENCE</scope>
    <source>
        <strain evidence="11">I ESC-2004</strain>
    </source>
</reference>
<dbReference type="PANTHER" id="PTHR10913:SF45">
    <property type="entry name" value="FOLLISTATIN, ISOFORM A-RELATED"/>
    <property type="match status" value="1"/>
</dbReference>
<dbReference type="SUPFAM" id="SSF57196">
    <property type="entry name" value="EGF/Laminin"/>
    <property type="match status" value="2"/>
</dbReference>
<dbReference type="Pfam" id="PF07648">
    <property type="entry name" value="Kazal_2"/>
    <property type="match status" value="9"/>
</dbReference>
<feature type="disulfide bond" evidence="4">
    <location>
        <begin position="115"/>
        <end position="132"/>
    </location>
</feature>
<feature type="disulfide bond" evidence="5">
    <location>
        <begin position="658"/>
        <end position="670"/>
    </location>
</feature>
<evidence type="ECO:0000256" key="3">
    <source>
        <dbReference type="ARBA" id="ARBA00023157"/>
    </source>
</evidence>
<dbReference type="OMA" id="AHACRTQ"/>
<dbReference type="CDD" id="cd00104">
    <property type="entry name" value="KAZAL_FS"/>
    <property type="match status" value="8"/>
</dbReference>
<feature type="disulfide bond" evidence="5">
    <location>
        <begin position="711"/>
        <end position="723"/>
    </location>
</feature>
<keyword evidence="2" id="KW-0722">Serine protease inhibitor</keyword>
<dbReference type="GO" id="GO:0005576">
    <property type="term" value="C:extracellular region"/>
    <property type="evidence" value="ECO:0007669"/>
    <property type="project" value="TreeGrafter"/>
</dbReference>
<dbReference type="HOGENOM" id="CLU_001582_0_0_1"/>
<dbReference type="PROSITE" id="PS51465">
    <property type="entry name" value="KAZAL_2"/>
    <property type="match status" value="9"/>
</dbReference>